<protein>
    <submittedName>
        <fullName evidence="5">VRR-NUC domain-containing protein</fullName>
    </submittedName>
</protein>
<organism evidence="5 6">
    <name type="scientific">Eubacterium maltosivorans</name>
    <dbReference type="NCBI Taxonomy" id="2041044"/>
    <lineage>
        <taxon>Bacteria</taxon>
        <taxon>Bacillati</taxon>
        <taxon>Bacillota</taxon>
        <taxon>Clostridia</taxon>
        <taxon>Eubacteriales</taxon>
        <taxon>Eubacteriaceae</taxon>
        <taxon>Eubacterium</taxon>
    </lineage>
</organism>
<dbReference type="GO" id="GO:0003676">
    <property type="term" value="F:nucleic acid binding"/>
    <property type="evidence" value="ECO:0007669"/>
    <property type="project" value="InterPro"/>
</dbReference>
<feature type="domain" description="VRR-NUC" evidence="4">
    <location>
        <begin position="1"/>
        <end position="81"/>
    </location>
</feature>
<evidence type="ECO:0000256" key="2">
    <source>
        <dbReference type="ARBA" id="ARBA00022722"/>
    </source>
</evidence>
<keyword evidence="6" id="KW-1185">Reference proteome</keyword>
<gene>
    <name evidence="5" type="ORF">CPZ25_011645</name>
</gene>
<dbReference type="KEGG" id="emt:CPZ25_011645"/>
<dbReference type="AlphaFoldDB" id="A0A2A5T8M9"/>
<proteinExistence type="predicted"/>
<reference evidence="5 6" key="1">
    <citation type="submission" date="2018-05" db="EMBL/GenBank/DDBJ databases">
        <title>Genome comparison of Eubacterium sp.</title>
        <authorList>
            <person name="Feng Y."/>
            <person name="Sanchez-Andrea I."/>
            <person name="Stams A.J.M."/>
            <person name="De Vos W.M."/>
        </authorList>
    </citation>
    <scope>NUCLEOTIDE SEQUENCE [LARGE SCALE GENOMIC DNA]</scope>
    <source>
        <strain evidence="5 6">YI</strain>
    </source>
</reference>
<evidence type="ECO:0000256" key="1">
    <source>
        <dbReference type="ARBA" id="ARBA00001946"/>
    </source>
</evidence>
<evidence type="ECO:0000313" key="5">
    <source>
        <dbReference type="EMBL" id="QCT71951.1"/>
    </source>
</evidence>
<evidence type="ECO:0000256" key="3">
    <source>
        <dbReference type="ARBA" id="ARBA00022801"/>
    </source>
</evidence>
<dbReference type="SMART" id="SM00990">
    <property type="entry name" value="VRR_NUC"/>
    <property type="match status" value="1"/>
</dbReference>
<evidence type="ECO:0000259" key="4">
    <source>
        <dbReference type="SMART" id="SM00990"/>
    </source>
</evidence>
<dbReference type="RefSeq" id="WP_096920479.1">
    <property type="nucleotide sequence ID" value="NZ_CP029487.1"/>
</dbReference>
<keyword evidence="3" id="KW-0378">Hydrolase</keyword>
<accession>A0A2A5T8M9</accession>
<sequence length="109" mass="12191">MLEKELERKFVEAVKKAGGRAYKFVSPGNAGVPDRLVILPGNHIGFVELKQTGKKPTAIQNRQMDRLENLGCHVYLLDRPEEIDALISDLKCTVAHADDEAYTKEVMNP</sequence>
<dbReference type="EMBL" id="CP029487">
    <property type="protein sequence ID" value="QCT71951.1"/>
    <property type="molecule type" value="Genomic_DNA"/>
</dbReference>
<dbReference type="GO" id="GO:0004518">
    <property type="term" value="F:nuclease activity"/>
    <property type="evidence" value="ECO:0007669"/>
    <property type="project" value="UniProtKB-KW"/>
</dbReference>
<name>A0A2A5T8M9_EUBML</name>
<evidence type="ECO:0000313" key="6">
    <source>
        <dbReference type="Proteomes" id="UP000218387"/>
    </source>
</evidence>
<dbReference type="GO" id="GO:0016788">
    <property type="term" value="F:hydrolase activity, acting on ester bonds"/>
    <property type="evidence" value="ECO:0007669"/>
    <property type="project" value="InterPro"/>
</dbReference>
<dbReference type="InterPro" id="IPR014883">
    <property type="entry name" value="VRR_NUC"/>
</dbReference>
<dbReference type="Proteomes" id="UP000218387">
    <property type="component" value="Chromosome"/>
</dbReference>
<comment type="cofactor">
    <cofactor evidence="1">
        <name>Mg(2+)</name>
        <dbReference type="ChEBI" id="CHEBI:18420"/>
    </cofactor>
</comment>
<keyword evidence="2" id="KW-0540">Nuclease</keyword>
<dbReference type="Gene3D" id="3.40.1350.10">
    <property type="match status" value="1"/>
</dbReference>
<dbReference type="InterPro" id="IPR011856">
    <property type="entry name" value="tRNA_endonuc-like_dom_sf"/>
</dbReference>